<dbReference type="AlphaFoldDB" id="A0AA88U841"/>
<organism evidence="1 2">
    <name type="scientific">Escallonia rubra</name>
    <dbReference type="NCBI Taxonomy" id="112253"/>
    <lineage>
        <taxon>Eukaryota</taxon>
        <taxon>Viridiplantae</taxon>
        <taxon>Streptophyta</taxon>
        <taxon>Embryophyta</taxon>
        <taxon>Tracheophyta</taxon>
        <taxon>Spermatophyta</taxon>
        <taxon>Magnoliopsida</taxon>
        <taxon>eudicotyledons</taxon>
        <taxon>Gunneridae</taxon>
        <taxon>Pentapetalae</taxon>
        <taxon>asterids</taxon>
        <taxon>campanulids</taxon>
        <taxon>Escalloniales</taxon>
        <taxon>Escalloniaceae</taxon>
        <taxon>Escallonia</taxon>
    </lineage>
</organism>
<name>A0AA88U841_9ASTE</name>
<dbReference type="InterPro" id="IPR036052">
    <property type="entry name" value="TrpB-like_PALP_sf"/>
</dbReference>
<accession>A0AA88U841</accession>
<dbReference type="Proteomes" id="UP001187471">
    <property type="component" value="Unassembled WGS sequence"/>
</dbReference>
<comment type="caution">
    <text evidence="1">The sequence shown here is derived from an EMBL/GenBank/DDBJ whole genome shotgun (WGS) entry which is preliminary data.</text>
</comment>
<evidence type="ECO:0000313" key="1">
    <source>
        <dbReference type="EMBL" id="KAK2965372.1"/>
    </source>
</evidence>
<dbReference type="Gene3D" id="3.40.50.1100">
    <property type="match status" value="1"/>
</dbReference>
<reference evidence="1" key="1">
    <citation type="submission" date="2022-12" db="EMBL/GenBank/DDBJ databases">
        <title>Draft genome assemblies for two species of Escallonia (Escalloniales).</title>
        <authorList>
            <person name="Chanderbali A."/>
            <person name="Dervinis C."/>
            <person name="Anghel I."/>
            <person name="Soltis D."/>
            <person name="Soltis P."/>
            <person name="Zapata F."/>
        </authorList>
    </citation>
    <scope>NUCLEOTIDE SEQUENCE</scope>
    <source>
        <strain evidence="1">UCBG92.1500</strain>
        <tissue evidence="1">Leaf</tissue>
    </source>
</reference>
<proteinExistence type="predicted"/>
<keyword evidence="2" id="KW-1185">Reference proteome</keyword>
<dbReference type="EMBL" id="JAVXUO010003224">
    <property type="protein sequence ID" value="KAK2965372.1"/>
    <property type="molecule type" value="Genomic_DNA"/>
</dbReference>
<dbReference type="SUPFAM" id="SSF53686">
    <property type="entry name" value="Tryptophan synthase beta subunit-like PLP-dependent enzymes"/>
    <property type="match status" value="1"/>
</dbReference>
<evidence type="ECO:0000313" key="2">
    <source>
        <dbReference type="Proteomes" id="UP001187471"/>
    </source>
</evidence>
<sequence>MLEIPLEPAFPLLSKPLPNPPTLLLVSPDSLQYEQGKVGAVPDRVATEGDVSAMEYLTSILVSKVYDVAVESPLQLATKLSDRLGVKVWLKREDIQPTVVYPIRDTTAAAAIVDEIENKSLIREGKKISVAAAVGALLWGPSPSSSSCVAAGFMTQTS</sequence>
<protein>
    <submittedName>
        <fullName evidence="1">Uncharacterized protein</fullName>
    </submittedName>
</protein>
<gene>
    <name evidence="1" type="ORF">RJ640_024114</name>
</gene>